<proteinExistence type="predicted"/>
<evidence type="ECO:0000313" key="1">
    <source>
        <dbReference type="EMBL" id="CAB4560031.1"/>
    </source>
</evidence>
<protein>
    <submittedName>
        <fullName evidence="1">Unannotated protein</fullName>
    </submittedName>
</protein>
<sequence length="30" mass="2897">MGTACTTGSNVVNEAAPIASVGDWESANSG</sequence>
<organism evidence="1">
    <name type="scientific">freshwater metagenome</name>
    <dbReference type="NCBI Taxonomy" id="449393"/>
    <lineage>
        <taxon>unclassified sequences</taxon>
        <taxon>metagenomes</taxon>
        <taxon>ecological metagenomes</taxon>
    </lineage>
</organism>
<reference evidence="1" key="1">
    <citation type="submission" date="2020-05" db="EMBL/GenBank/DDBJ databases">
        <authorList>
            <person name="Chiriac C."/>
            <person name="Salcher M."/>
            <person name="Ghai R."/>
            <person name="Kavagutti S V."/>
        </authorList>
    </citation>
    <scope>NUCLEOTIDE SEQUENCE</scope>
</reference>
<gene>
    <name evidence="1" type="ORF">UFOPK1572_00766</name>
</gene>
<dbReference type="AlphaFoldDB" id="A0A6J6D7T8"/>
<dbReference type="EMBL" id="CAEZTC010000084">
    <property type="protein sequence ID" value="CAB4560031.1"/>
    <property type="molecule type" value="Genomic_DNA"/>
</dbReference>
<name>A0A6J6D7T8_9ZZZZ</name>
<accession>A0A6J6D7T8</accession>